<evidence type="ECO:0000313" key="3">
    <source>
        <dbReference type="EMBL" id="KAG0592515.1"/>
    </source>
</evidence>
<feature type="compositionally biased region" description="Basic and acidic residues" evidence="1">
    <location>
        <begin position="44"/>
        <end position="53"/>
    </location>
</feature>
<keyword evidence="2" id="KW-0812">Transmembrane</keyword>
<evidence type="ECO:0008006" key="5">
    <source>
        <dbReference type="Google" id="ProtNLM"/>
    </source>
</evidence>
<dbReference type="Proteomes" id="UP000822688">
    <property type="component" value="Chromosome 1"/>
</dbReference>
<protein>
    <recommendedName>
        <fullName evidence="5">60S ribosomal protein L18a-like protein</fullName>
    </recommendedName>
</protein>
<reference evidence="3" key="1">
    <citation type="submission" date="2020-06" db="EMBL/GenBank/DDBJ databases">
        <title>WGS assembly of Ceratodon purpureus strain R40.</title>
        <authorList>
            <person name="Carey S.B."/>
            <person name="Jenkins J."/>
            <person name="Shu S."/>
            <person name="Lovell J.T."/>
            <person name="Sreedasyam A."/>
            <person name="Maumus F."/>
            <person name="Tiley G.P."/>
            <person name="Fernandez-Pozo N."/>
            <person name="Barry K."/>
            <person name="Chen C."/>
            <person name="Wang M."/>
            <person name="Lipzen A."/>
            <person name="Daum C."/>
            <person name="Saski C.A."/>
            <person name="Payton A.C."/>
            <person name="Mcbreen J.C."/>
            <person name="Conrad R.E."/>
            <person name="Kollar L.M."/>
            <person name="Olsson S."/>
            <person name="Huttunen S."/>
            <person name="Landis J.B."/>
            <person name="Wickett N.J."/>
            <person name="Johnson M.G."/>
            <person name="Rensing S.A."/>
            <person name="Grimwood J."/>
            <person name="Schmutz J."/>
            <person name="Mcdaniel S.F."/>
        </authorList>
    </citation>
    <scope>NUCLEOTIDE SEQUENCE</scope>
    <source>
        <strain evidence="3">R40</strain>
    </source>
</reference>
<accession>A0A8T0JAH7</accession>
<dbReference type="AlphaFoldDB" id="A0A8T0JAH7"/>
<keyword evidence="2" id="KW-1133">Transmembrane helix</keyword>
<dbReference type="OrthoDB" id="1304551at2759"/>
<keyword evidence="4" id="KW-1185">Reference proteome</keyword>
<feature type="region of interest" description="Disordered" evidence="1">
    <location>
        <begin position="1"/>
        <end position="53"/>
    </location>
</feature>
<comment type="caution">
    <text evidence="3">The sequence shown here is derived from an EMBL/GenBank/DDBJ whole genome shotgun (WGS) entry which is preliminary data.</text>
</comment>
<evidence type="ECO:0000256" key="2">
    <source>
        <dbReference type="SAM" id="Phobius"/>
    </source>
</evidence>
<gene>
    <name evidence="3" type="ORF">KC19_1G258700</name>
</gene>
<dbReference type="InterPro" id="IPR044804">
    <property type="entry name" value="Ribosomal_eL20z-like"/>
</dbReference>
<keyword evidence="2" id="KW-0472">Membrane</keyword>
<dbReference type="PANTHER" id="PTHR46631:SF4">
    <property type="entry name" value="OS06G0359400 PROTEIN"/>
    <property type="match status" value="1"/>
</dbReference>
<name>A0A8T0JAH7_CERPU</name>
<feature type="transmembrane region" description="Helical" evidence="2">
    <location>
        <begin position="103"/>
        <end position="122"/>
    </location>
</feature>
<evidence type="ECO:0000313" key="4">
    <source>
        <dbReference type="Proteomes" id="UP000822688"/>
    </source>
</evidence>
<sequence>MAQQGKEGYYGTFQGMPQPVPPSQAPYYNQGGYSQSVPGYPVDGSREDNPNRRTYDSDPLPFCGLGFGWFLFILGFFIASVPWYVGAFIYFCLSYDHRETTGLTACAIAALVFMIFGGSQVANHNLGLF</sequence>
<dbReference type="PANTHER" id="PTHR46631">
    <property type="entry name" value="60S RIBOSOMAL PROTEIN L18A-LIKE"/>
    <property type="match status" value="1"/>
</dbReference>
<feature type="transmembrane region" description="Helical" evidence="2">
    <location>
        <begin position="67"/>
        <end position="91"/>
    </location>
</feature>
<proteinExistence type="predicted"/>
<organism evidence="3 4">
    <name type="scientific">Ceratodon purpureus</name>
    <name type="common">Fire moss</name>
    <name type="synonym">Dicranum purpureum</name>
    <dbReference type="NCBI Taxonomy" id="3225"/>
    <lineage>
        <taxon>Eukaryota</taxon>
        <taxon>Viridiplantae</taxon>
        <taxon>Streptophyta</taxon>
        <taxon>Embryophyta</taxon>
        <taxon>Bryophyta</taxon>
        <taxon>Bryophytina</taxon>
        <taxon>Bryopsida</taxon>
        <taxon>Dicranidae</taxon>
        <taxon>Pseudoditrichales</taxon>
        <taxon>Ditrichaceae</taxon>
        <taxon>Ceratodon</taxon>
    </lineage>
</organism>
<dbReference type="EMBL" id="CM026421">
    <property type="protein sequence ID" value="KAG0592515.1"/>
    <property type="molecule type" value="Genomic_DNA"/>
</dbReference>
<evidence type="ECO:0000256" key="1">
    <source>
        <dbReference type="SAM" id="MobiDB-lite"/>
    </source>
</evidence>